<keyword evidence="3 10" id="KW-1134">Transmembrane beta strand</keyword>
<dbReference type="EMBL" id="JAHVHP010000002">
    <property type="protein sequence ID" value="MBY5952617.1"/>
    <property type="molecule type" value="Genomic_DNA"/>
</dbReference>
<keyword evidence="9 10" id="KW-0998">Cell outer membrane</keyword>
<dbReference type="PANTHER" id="PTHR30069:SF29">
    <property type="entry name" value="HEMOGLOBIN AND HEMOGLOBIN-HAPTOGLOBIN-BINDING PROTEIN 1-RELATED"/>
    <property type="match status" value="1"/>
</dbReference>
<name>A0ABS7N8G5_9BACT</name>
<evidence type="ECO:0000313" key="15">
    <source>
        <dbReference type="Proteomes" id="UP000766609"/>
    </source>
</evidence>
<dbReference type="InterPro" id="IPR000531">
    <property type="entry name" value="Beta-barrel_TonB"/>
</dbReference>
<evidence type="ECO:0000256" key="3">
    <source>
        <dbReference type="ARBA" id="ARBA00022452"/>
    </source>
</evidence>
<keyword evidence="7 10" id="KW-0472">Membrane</keyword>
<dbReference type="Gene3D" id="2.40.170.20">
    <property type="entry name" value="TonB-dependent receptor, beta-barrel domain"/>
    <property type="match status" value="1"/>
</dbReference>
<keyword evidence="8 14" id="KW-0675">Receptor</keyword>
<organism evidence="14 15">
    <name type="scientific">Algoriphagus marincola</name>
    <dbReference type="NCBI Taxonomy" id="264027"/>
    <lineage>
        <taxon>Bacteria</taxon>
        <taxon>Pseudomonadati</taxon>
        <taxon>Bacteroidota</taxon>
        <taxon>Cytophagia</taxon>
        <taxon>Cytophagales</taxon>
        <taxon>Cyclobacteriaceae</taxon>
        <taxon>Algoriphagus</taxon>
    </lineage>
</organism>
<dbReference type="PROSITE" id="PS52016">
    <property type="entry name" value="TONB_DEPENDENT_REC_3"/>
    <property type="match status" value="1"/>
</dbReference>
<dbReference type="SUPFAM" id="SSF56935">
    <property type="entry name" value="Porins"/>
    <property type="match status" value="1"/>
</dbReference>
<evidence type="ECO:0000256" key="4">
    <source>
        <dbReference type="ARBA" id="ARBA00022692"/>
    </source>
</evidence>
<comment type="subcellular location">
    <subcellularLocation>
        <location evidence="1 10">Cell outer membrane</location>
        <topology evidence="1 10">Multi-pass membrane protein</topology>
    </subcellularLocation>
</comment>
<keyword evidence="2 10" id="KW-0813">Transport</keyword>
<evidence type="ECO:0000256" key="7">
    <source>
        <dbReference type="ARBA" id="ARBA00023136"/>
    </source>
</evidence>
<evidence type="ECO:0000256" key="1">
    <source>
        <dbReference type="ARBA" id="ARBA00004571"/>
    </source>
</evidence>
<sequence length="803" mass="90812">MKYFMTWVICCALIFEMRSQTIIILDKANEEPVSTAAVSDPATGRVVFANKKGQADLSSFAASTTLQISSFGYSILMIRKSELASSDDLVFYLEKNNLNLGEVIISANKWTQDSRNIPQKITPIPKAEVEFQNPQTAADLLGISGKVYVQKSQQGGGSPMIRGFATNRLLYSVDGVRMNTAIFRGGNIQNVINLDPFAISSTEVLFGPASVIYGSDAIGGVMSFQTLNPSFSVNEKPVVSGTLLGRYSSANQENTGHASVQIGWKKWAIATSFTSWDFDDLRQGSNGPDDYLKRNYVERIDGEDVVIPIEDPALVQIPSGYNQRNLMQKVRFRPNDHWEFQYGFHYSATSSYGRYDRHNRVRNGLPRYAEWNYGPQKWMMNHLKVSNFQSNGFYDRVNLSFALQNFEESRIDRDLNNPIRNTQIEEVNAYSANLDFTKNLNPQNYLFYGLEWVLNDVNSSGFTTNIDSEIQEDGPSRYPNSTWTSFGAYLNWESKIHEKATLQTGLRYSHFGIESQFDTRFFPFPFEEASLKNGNLTGSVGIIWNPAESWILSTNLGTAFRSPNVDDIGKVFDSEPGAVTVPNPNLNPEYAYNWDISIAKVINETLKFDLTGFYTLLDNALVRRNFQLNGQDSIFYSGELSQVQAIQNAAQARVYGLQLGMQIKLSSRFTFLTDMNFQEGEEELDDGSISASRHAAPFFGVSRIDYQAKKLRAQLYVDYQGERSFENLAFEEQRKDEIYAKDENGNNYSPAWYTLNLKFSYPLTDFLFLNIGLENITDQRYRPYSSGISGPGRNWVLSLRGNF</sequence>
<dbReference type="InterPro" id="IPR039426">
    <property type="entry name" value="TonB-dep_rcpt-like"/>
</dbReference>
<protein>
    <submittedName>
        <fullName evidence="14">TonB-dependent receptor</fullName>
    </submittedName>
</protein>
<dbReference type="InterPro" id="IPR036942">
    <property type="entry name" value="Beta-barrel_TonB_sf"/>
</dbReference>
<gene>
    <name evidence="14" type="ORF">KUV23_16635</name>
</gene>
<reference evidence="14 15" key="1">
    <citation type="submission" date="2021-06" db="EMBL/GenBank/DDBJ databases">
        <title>44 bacteria genomes isolated from Dapeng, Shenzhen.</title>
        <authorList>
            <person name="Zheng W."/>
            <person name="Yu S."/>
            <person name="Huang Y."/>
        </authorList>
    </citation>
    <scope>NUCLEOTIDE SEQUENCE [LARGE SCALE GENOMIC DNA]</scope>
    <source>
        <strain evidence="14 15">DP5N14-6</strain>
    </source>
</reference>
<keyword evidence="5" id="KW-0732">Signal</keyword>
<dbReference type="PANTHER" id="PTHR30069">
    <property type="entry name" value="TONB-DEPENDENT OUTER MEMBRANE RECEPTOR"/>
    <property type="match status" value="1"/>
</dbReference>
<dbReference type="InterPro" id="IPR037066">
    <property type="entry name" value="Plug_dom_sf"/>
</dbReference>
<evidence type="ECO:0000256" key="9">
    <source>
        <dbReference type="ARBA" id="ARBA00023237"/>
    </source>
</evidence>
<comment type="caution">
    <text evidence="14">The sequence shown here is derived from an EMBL/GenBank/DDBJ whole genome shotgun (WGS) entry which is preliminary data.</text>
</comment>
<dbReference type="PROSITE" id="PS01156">
    <property type="entry name" value="TONB_DEPENDENT_REC_2"/>
    <property type="match status" value="1"/>
</dbReference>
<comment type="similarity">
    <text evidence="10 11">Belongs to the TonB-dependent receptor family.</text>
</comment>
<evidence type="ECO:0000259" key="12">
    <source>
        <dbReference type="Pfam" id="PF00593"/>
    </source>
</evidence>
<evidence type="ECO:0000256" key="8">
    <source>
        <dbReference type="ARBA" id="ARBA00023170"/>
    </source>
</evidence>
<dbReference type="Pfam" id="PF07715">
    <property type="entry name" value="Plug"/>
    <property type="match status" value="1"/>
</dbReference>
<evidence type="ECO:0000256" key="11">
    <source>
        <dbReference type="RuleBase" id="RU003357"/>
    </source>
</evidence>
<evidence type="ECO:0000256" key="10">
    <source>
        <dbReference type="PROSITE-ProRule" id="PRU01360"/>
    </source>
</evidence>
<evidence type="ECO:0000313" key="14">
    <source>
        <dbReference type="EMBL" id="MBY5952617.1"/>
    </source>
</evidence>
<evidence type="ECO:0000259" key="13">
    <source>
        <dbReference type="Pfam" id="PF07715"/>
    </source>
</evidence>
<dbReference type="InterPro" id="IPR012910">
    <property type="entry name" value="Plug_dom"/>
</dbReference>
<dbReference type="InterPro" id="IPR010917">
    <property type="entry name" value="TonB_rcpt_CS"/>
</dbReference>
<proteinExistence type="inferred from homology"/>
<keyword evidence="4 10" id="KW-0812">Transmembrane</keyword>
<keyword evidence="6 11" id="KW-0798">TonB box</keyword>
<accession>A0ABS7N8G5</accession>
<dbReference type="Gene3D" id="2.170.130.10">
    <property type="entry name" value="TonB-dependent receptor, plug domain"/>
    <property type="match status" value="1"/>
</dbReference>
<evidence type="ECO:0000256" key="5">
    <source>
        <dbReference type="ARBA" id="ARBA00022729"/>
    </source>
</evidence>
<evidence type="ECO:0000256" key="2">
    <source>
        <dbReference type="ARBA" id="ARBA00022448"/>
    </source>
</evidence>
<dbReference type="Pfam" id="PF00593">
    <property type="entry name" value="TonB_dep_Rec_b-barrel"/>
    <property type="match status" value="1"/>
</dbReference>
<dbReference type="Proteomes" id="UP000766609">
    <property type="component" value="Unassembled WGS sequence"/>
</dbReference>
<feature type="domain" description="TonB-dependent receptor plug" evidence="13">
    <location>
        <begin position="114"/>
        <end position="221"/>
    </location>
</feature>
<feature type="domain" description="TonB-dependent receptor-like beta-barrel" evidence="12">
    <location>
        <begin position="332"/>
        <end position="776"/>
    </location>
</feature>
<dbReference type="RefSeq" id="WP_222584839.1">
    <property type="nucleotide sequence ID" value="NZ_JAHVHP010000002.1"/>
</dbReference>
<keyword evidence="15" id="KW-1185">Reference proteome</keyword>
<evidence type="ECO:0000256" key="6">
    <source>
        <dbReference type="ARBA" id="ARBA00023077"/>
    </source>
</evidence>